<dbReference type="AlphaFoldDB" id="A0A419F1Z0"/>
<evidence type="ECO:0000313" key="1">
    <source>
        <dbReference type="EMBL" id="RJP72327.1"/>
    </source>
</evidence>
<dbReference type="SUPFAM" id="SSF53756">
    <property type="entry name" value="UDP-Glycosyltransferase/glycogen phosphorylase"/>
    <property type="match status" value="1"/>
</dbReference>
<sequence>MGKNNESIWITWENQRRTNELAAALGVPLYKYLSSQRYLIRVWLLSLRTSLKLLLTRPKRVIVQNPSIVLATVACFMKPLLGYTLVVDRHSNFRLERAHLPSLKEKVFQLLSRYTIRRADLTIVTNEFLKNVLESWGGRGFVLQDKLPNLALAERIELAGRANVVFVCSYSGDEPVTEVIEAARLISPSIVIYITGNSGKLPKQIRDAAPSNAIFTGFLDEKNYQSLLYSADVVMVLTSAEHFLLCGAYEAVALGRALIVSRTNDLMDYFHKGVTFTENNAPDIAKAIEHAIDDRRRLESETIDLARELSDTWRTRFTLLTQMIESL</sequence>
<comment type="caution">
    <text evidence="1">The sequence shown here is derived from an EMBL/GenBank/DDBJ whole genome shotgun (WGS) entry which is preliminary data.</text>
</comment>
<reference evidence="1 2" key="1">
    <citation type="journal article" date="2017" name="ISME J.">
        <title>Energy and carbon metabolisms in a deep terrestrial subsurface fluid microbial community.</title>
        <authorList>
            <person name="Momper L."/>
            <person name="Jungbluth S.P."/>
            <person name="Lee M.D."/>
            <person name="Amend J.P."/>
        </authorList>
    </citation>
    <scope>NUCLEOTIDE SEQUENCE [LARGE SCALE GENOMIC DNA]</scope>
    <source>
        <strain evidence="1">SURF_17</strain>
    </source>
</reference>
<dbReference type="EMBL" id="QZKI01000046">
    <property type="protein sequence ID" value="RJP72327.1"/>
    <property type="molecule type" value="Genomic_DNA"/>
</dbReference>
<dbReference type="GO" id="GO:0016757">
    <property type="term" value="F:glycosyltransferase activity"/>
    <property type="evidence" value="ECO:0007669"/>
    <property type="project" value="TreeGrafter"/>
</dbReference>
<dbReference type="InterPro" id="IPR050194">
    <property type="entry name" value="Glycosyltransferase_grp1"/>
</dbReference>
<name>A0A419F1Z0_9BACT</name>
<dbReference type="Pfam" id="PF13692">
    <property type="entry name" value="Glyco_trans_1_4"/>
    <property type="match status" value="1"/>
</dbReference>
<keyword evidence="1" id="KW-0808">Transferase</keyword>
<proteinExistence type="predicted"/>
<dbReference type="PANTHER" id="PTHR45947">
    <property type="entry name" value="SULFOQUINOVOSYL TRANSFERASE SQD2"/>
    <property type="match status" value="1"/>
</dbReference>
<protein>
    <submittedName>
        <fullName evidence="1">Glycosyltransferase</fullName>
    </submittedName>
</protein>
<organism evidence="1 2">
    <name type="scientific">Candidatus Abyssobacteria bacterium SURF_17</name>
    <dbReference type="NCBI Taxonomy" id="2093361"/>
    <lineage>
        <taxon>Bacteria</taxon>
        <taxon>Pseudomonadati</taxon>
        <taxon>Candidatus Hydrogenedentota</taxon>
        <taxon>Candidatus Abyssobacteria</taxon>
    </lineage>
</organism>
<dbReference type="PANTHER" id="PTHR45947:SF3">
    <property type="entry name" value="SULFOQUINOVOSYL TRANSFERASE SQD2"/>
    <property type="match status" value="1"/>
</dbReference>
<dbReference type="Proteomes" id="UP000285961">
    <property type="component" value="Unassembled WGS sequence"/>
</dbReference>
<dbReference type="Gene3D" id="3.40.50.2000">
    <property type="entry name" value="Glycogen Phosphorylase B"/>
    <property type="match status" value="1"/>
</dbReference>
<evidence type="ECO:0000313" key="2">
    <source>
        <dbReference type="Proteomes" id="UP000285961"/>
    </source>
</evidence>
<accession>A0A419F1Z0</accession>
<gene>
    <name evidence="1" type="ORF">C4532_06125</name>
</gene>